<name>A0ABQ7GM03_DUNSA</name>
<sequence length="353" mass="38055">MAGQRKRKQQPAEQHQPKKHASPRGRGNAKVDNVPIAPASPAAITGQEEEEEEKEPEKPQRGLGEPSTSYSSSSSSGSSSSEGSSDQEAAEDAEPRRSFADLVAGKLEDEALKSLFRSLPQKRTTERQRLLAGLLAAQPQWLLWLRGGFSLLFYGLGSKKDMLQDFARSALMEIGAVVTVNGYVPSLSASQVVAATATALSGKVAKSCGNTAKDIIDFLHREAAHHAARSCFVIVHNIDGPGLRAESEQALLANLARCPSVHMLASIDHVNAPLLWSKAMESKFRWLWVNATSFAPYIAETMDTPSILAEFTDHRLLAVRRSSEGAGEVLYVPTDTAGLQKISEELEAIKAGA</sequence>
<proteinExistence type="inferred from homology"/>
<dbReference type="Proteomes" id="UP000815325">
    <property type="component" value="Unassembled WGS sequence"/>
</dbReference>
<dbReference type="InterPro" id="IPR056772">
    <property type="entry name" value="RecA-like_ORC2"/>
</dbReference>
<reference evidence="4" key="1">
    <citation type="submission" date="2017-08" db="EMBL/GenBank/DDBJ databases">
        <authorList>
            <person name="Polle J.E."/>
            <person name="Barry K."/>
            <person name="Cushman J."/>
            <person name="Schmutz J."/>
            <person name="Tran D."/>
            <person name="Hathwaick L.T."/>
            <person name="Yim W.C."/>
            <person name="Jenkins J."/>
            <person name="Mckie-Krisberg Z.M."/>
            <person name="Prochnik S."/>
            <person name="Lindquist E."/>
            <person name="Dockter R.B."/>
            <person name="Adam C."/>
            <person name="Molina H."/>
            <person name="Bunkerborg J."/>
            <person name="Jin E."/>
            <person name="Buchheim M."/>
            <person name="Magnuson J."/>
        </authorList>
    </citation>
    <scope>NUCLEOTIDE SEQUENCE</scope>
    <source>
        <strain evidence="4">CCAP 19/18</strain>
    </source>
</reference>
<feature type="compositionally biased region" description="Low complexity" evidence="2">
    <location>
        <begin position="67"/>
        <end position="84"/>
    </location>
</feature>
<dbReference type="PANTHER" id="PTHR14052:SF0">
    <property type="entry name" value="ORIGIN RECOGNITION COMPLEX SUBUNIT 2"/>
    <property type="match status" value="1"/>
</dbReference>
<keyword evidence="5" id="KW-1185">Reference proteome</keyword>
<keyword evidence="1" id="KW-0235">DNA replication</keyword>
<feature type="domain" description="Origin recognition complex subunit 2 RecA-like" evidence="3">
    <location>
        <begin position="137"/>
        <end position="290"/>
    </location>
</feature>
<dbReference type="Pfam" id="PF04084">
    <property type="entry name" value="RecA-like_ORC2"/>
    <property type="match status" value="1"/>
</dbReference>
<feature type="region of interest" description="Disordered" evidence="2">
    <location>
        <begin position="1"/>
        <end position="97"/>
    </location>
</feature>
<comment type="function">
    <text evidence="1">Component of the origin recognition complex (ORC) that binds origins of replication. DNA-binding is ATP-dependent. ORC is required to assemble the pre-replication complex necessary to initiate DNA replication.</text>
</comment>
<dbReference type="EMBL" id="MU069696">
    <property type="protein sequence ID" value="KAF5835638.1"/>
    <property type="molecule type" value="Genomic_DNA"/>
</dbReference>
<evidence type="ECO:0000313" key="5">
    <source>
        <dbReference type="Proteomes" id="UP000815325"/>
    </source>
</evidence>
<evidence type="ECO:0000256" key="2">
    <source>
        <dbReference type="SAM" id="MobiDB-lite"/>
    </source>
</evidence>
<comment type="similarity">
    <text evidence="1">Belongs to the ORC2 family.</text>
</comment>
<gene>
    <name evidence="4" type="ORF">DUNSADRAFT_7140</name>
</gene>
<evidence type="ECO:0000256" key="1">
    <source>
        <dbReference type="RuleBase" id="RU368084"/>
    </source>
</evidence>
<dbReference type="InterPro" id="IPR007220">
    <property type="entry name" value="ORC2"/>
</dbReference>
<organism evidence="4 5">
    <name type="scientific">Dunaliella salina</name>
    <name type="common">Green alga</name>
    <name type="synonym">Protococcus salinus</name>
    <dbReference type="NCBI Taxonomy" id="3046"/>
    <lineage>
        <taxon>Eukaryota</taxon>
        <taxon>Viridiplantae</taxon>
        <taxon>Chlorophyta</taxon>
        <taxon>core chlorophytes</taxon>
        <taxon>Chlorophyceae</taxon>
        <taxon>CS clade</taxon>
        <taxon>Chlamydomonadales</taxon>
        <taxon>Dunaliellaceae</taxon>
        <taxon>Dunaliella</taxon>
    </lineage>
</organism>
<evidence type="ECO:0000313" key="4">
    <source>
        <dbReference type="EMBL" id="KAF5835638.1"/>
    </source>
</evidence>
<comment type="subunit">
    <text evidence="1">Component of the origin recognition complex (ORC).</text>
</comment>
<comment type="subcellular location">
    <subcellularLocation>
        <location evidence="1">Nucleus</location>
    </subcellularLocation>
</comment>
<dbReference type="PANTHER" id="PTHR14052">
    <property type="entry name" value="ORIGIN RECOGNITION COMPLEX SUBUNIT 2"/>
    <property type="match status" value="1"/>
</dbReference>
<evidence type="ECO:0000259" key="3">
    <source>
        <dbReference type="Pfam" id="PF04084"/>
    </source>
</evidence>
<comment type="caution">
    <text evidence="4">The sequence shown here is derived from an EMBL/GenBank/DDBJ whole genome shotgun (WGS) entry which is preliminary data.</text>
</comment>
<accession>A0ABQ7GM03</accession>
<keyword evidence="1" id="KW-0539">Nucleus</keyword>
<protein>
    <recommendedName>
        <fullName evidence="1">Origin recognition complex subunit 2</fullName>
    </recommendedName>
</protein>